<dbReference type="CDD" id="cd18186">
    <property type="entry name" value="BTB_POZ_ZBTB_KLHL-like"/>
    <property type="match status" value="1"/>
</dbReference>
<feature type="domain" description="BTB" evidence="1">
    <location>
        <begin position="17"/>
        <end position="88"/>
    </location>
</feature>
<dbReference type="InterPro" id="IPR000210">
    <property type="entry name" value="BTB/POZ_dom"/>
</dbReference>
<gene>
    <name evidence="2" type="ORF">PHACADRAFT_213280</name>
</gene>
<dbReference type="SUPFAM" id="SSF54695">
    <property type="entry name" value="POZ domain"/>
    <property type="match status" value="1"/>
</dbReference>
<evidence type="ECO:0000313" key="3">
    <source>
        <dbReference type="Proteomes" id="UP000008370"/>
    </source>
</evidence>
<dbReference type="InterPro" id="IPR011333">
    <property type="entry name" value="SKP1/BTB/POZ_sf"/>
</dbReference>
<accession>K5UNX4</accession>
<dbReference type="Proteomes" id="UP000008370">
    <property type="component" value="Unassembled WGS sequence"/>
</dbReference>
<dbReference type="PROSITE" id="PS50097">
    <property type="entry name" value="BTB"/>
    <property type="match status" value="1"/>
</dbReference>
<evidence type="ECO:0000259" key="1">
    <source>
        <dbReference type="PROSITE" id="PS50097"/>
    </source>
</evidence>
<dbReference type="AlphaFoldDB" id="K5UNX4"/>
<reference evidence="2 3" key="1">
    <citation type="journal article" date="2012" name="BMC Genomics">
        <title>Comparative genomics of the white-rot fungi, Phanerochaete carnosa and P. chrysosporium, to elucidate the genetic basis of the distinct wood types they colonize.</title>
        <authorList>
            <person name="Suzuki H."/>
            <person name="MacDonald J."/>
            <person name="Syed K."/>
            <person name="Salamov A."/>
            <person name="Hori C."/>
            <person name="Aerts A."/>
            <person name="Henrissat B."/>
            <person name="Wiebenga A."/>
            <person name="vanKuyk P.A."/>
            <person name="Barry K."/>
            <person name="Lindquist E."/>
            <person name="LaButti K."/>
            <person name="Lapidus A."/>
            <person name="Lucas S."/>
            <person name="Coutinho P."/>
            <person name="Gong Y."/>
            <person name="Samejima M."/>
            <person name="Mahadevan R."/>
            <person name="Abou-Zaid M."/>
            <person name="de Vries R.P."/>
            <person name="Igarashi K."/>
            <person name="Yadav J.S."/>
            <person name="Grigoriev I.V."/>
            <person name="Master E.R."/>
        </authorList>
    </citation>
    <scope>NUCLEOTIDE SEQUENCE [LARGE SCALE GENOMIC DNA]</scope>
    <source>
        <strain evidence="2 3">HHB-10118-sp</strain>
    </source>
</reference>
<dbReference type="HOGENOM" id="CLU_033082_7_0_1"/>
<dbReference type="KEGG" id="pco:PHACADRAFT_213280"/>
<dbReference type="InParanoid" id="K5UNX4"/>
<dbReference type="GeneID" id="18913356"/>
<organism evidence="2 3">
    <name type="scientific">Phanerochaete carnosa (strain HHB-10118-sp)</name>
    <name type="common">White-rot fungus</name>
    <name type="synonym">Peniophora carnosa</name>
    <dbReference type="NCBI Taxonomy" id="650164"/>
    <lineage>
        <taxon>Eukaryota</taxon>
        <taxon>Fungi</taxon>
        <taxon>Dikarya</taxon>
        <taxon>Basidiomycota</taxon>
        <taxon>Agaricomycotina</taxon>
        <taxon>Agaricomycetes</taxon>
        <taxon>Polyporales</taxon>
        <taxon>Phanerochaetaceae</taxon>
        <taxon>Phanerochaete</taxon>
    </lineage>
</organism>
<protein>
    <recommendedName>
        <fullName evidence="1">BTB domain-containing protein</fullName>
    </recommendedName>
</protein>
<dbReference type="EMBL" id="JH930477">
    <property type="protein sequence ID" value="EKM51456.1"/>
    <property type="molecule type" value="Genomic_DNA"/>
</dbReference>
<dbReference type="Pfam" id="PF00651">
    <property type="entry name" value="BTB"/>
    <property type="match status" value="1"/>
</dbReference>
<proteinExistence type="predicted"/>
<dbReference type="RefSeq" id="XP_007400596.1">
    <property type="nucleotide sequence ID" value="XM_007400534.1"/>
</dbReference>
<name>K5UNX4_PHACS</name>
<dbReference type="Gene3D" id="3.30.710.10">
    <property type="entry name" value="Potassium Channel Kv1.1, Chain A"/>
    <property type="match status" value="1"/>
</dbReference>
<keyword evidence="3" id="KW-1185">Reference proteome</keyword>
<evidence type="ECO:0000313" key="2">
    <source>
        <dbReference type="EMBL" id="EKM51456.1"/>
    </source>
</evidence>
<dbReference type="OrthoDB" id="3268787at2759"/>
<sequence>MTTPAIIHDSKFYLPDGDLAMCSSSSQEGSMTIFRVHKPVMVYNSPVFRSMLDLPVALEGQERHDGVPVVRVTDSAEELRALLDALYDPGSLSISRWNPDAPLLLAPVMRLATKYQVDSVRKRVVGIIEDSWPRSFEQWLRFNGEVSALQKLYKTGDKSLTGGIPFADHIPEPAAAIRFAREFGVSSILPFAYYVLAGIPSTKDWDRYHHISALNDVLSALPVRVARWGLLDNVDLIRVLSGREELVWHIVSNKEWVDIHTVKTALMNSEENCSADDSNLCSTRADEVLKRWEEDMSVPSRAVGCPDPLNVLEHMCNGQQAWGAFSDRVTAFRIHKQVMAYDSPIFRGMLNLPAVAEVWKRYDGTPIVRVTDTTMELHALLDALYNPG</sequence>